<evidence type="ECO:0000313" key="3">
    <source>
        <dbReference type="Proteomes" id="UP001632037"/>
    </source>
</evidence>
<reference evidence="2 3" key="1">
    <citation type="submission" date="2024-09" db="EMBL/GenBank/DDBJ databases">
        <title>Genome sequencing and assembly of Phytophthora oleae, isolate VK10A, causative agent of rot of olive drupes.</title>
        <authorList>
            <person name="Conti Taguali S."/>
            <person name="Riolo M."/>
            <person name="La Spada F."/>
            <person name="Cacciola S.O."/>
            <person name="Dionisio G."/>
        </authorList>
    </citation>
    <scope>NUCLEOTIDE SEQUENCE [LARGE SCALE GENOMIC DNA]</scope>
    <source>
        <strain evidence="2 3">VK10A</strain>
    </source>
</reference>
<dbReference type="EMBL" id="JBIMZQ010000032">
    <property type="protein sequence ID" value="KAL3662403.1"/>
    <property type="molecule type" value="Genomic_DNA"/>
</dbReference>
<feature type="region of interest" description="Disordered" evidence="1">
    <location>
        <begin position="372"/>
        <end position="410"/>
    </location>
</feature>
<proteinExistence type="predicted"/>
<comment type="caution">
    <text evidence="2">The sequence shown here is derived from an EMBL/GenBank/DDBJ whole genome shotgun (WGS) entry which is preliminary data.</text>
</comment>
<protein>
    <submittedName>
        <fullName evidence="2">Uncharacterized protein</fullName>
    </submittedName>
</protein>
<feature type="region of interest" description="Disordered" evidence="1">
    <location>
        <begin position="525"/>
        <end position="572"/>
    </location>
</feature>
<dbReference type="Proteomes" id="UP001632037">
    <property type="component" value="Unassembled WGS sequence"/>
</dbReference>
<feature type="compositionally biased region" description="Low complexity" evidence="1">
    <location>
        <begin position="545"/>
        <end position="567"/>
    </location>
</feature>
<keyword evidence="3" id="KW-1185">Reference proteome</keyword>
<dbReference type="AlphaFoldDB" id="A0ABD3F6B7"/>
<feature type="compositionally biased region" description="Low complexity" evidence="1">
    <location>
        <begin position="439"/>
        <end position="448"/>
    </location>
</feature>
<feature type="region of interest" description="Disordered" evidence="1">
    <location>
        <begin position="430"/>
        <end position="506"/>
    </location>
</feature>
<organism evidence="2 3">
    <name type="scientific">Phytophthora oleae</name>
    <dbReference type="NCBI Taxonomy" id="2107226"/>
    <lineage>
        <taxon>Eukaryota</taxon>
        <taxon>Sar</taxon>
        <taxon>Stramenopiles</taxon>
        <taxon>Oomycota</taxon>
        <taxon>Peronosporomycetes</taxon>
        <taxon>Peronosporales</taxon>
        <taxon>Peronosporaceae</taxon>
        <taxon>Phytophthora</taxon>
    </lineage>
</organism>
<evidence type="ECO:0000313" key="2">
    <source>
        <dbReference type="EMBL" id="KAL3662403.1"/>
    </source>
</evidence>
<gene>
    <name evidence="2" type="ORF">V7S43_012730</name>
</gene>
<sequence length="706" mass="78138">MFDEESLAWLHVAMDKNVPGETYEAFKARKWQEIRTRLAGRTQATKQKLLRVHLQHFLLTIGAEVEQQRRRIKPDQNVVYHKELVFSKADANDASRSFANEQKRLAIAREAAKAVRYRSATTIQNFVRHRLMLRDNKIAENEEELPSTSVLIPLTPENQVVAFRAEAIEIPPTKVDFNPAEPPLRATLPPYEVVIELVAARDISLLSSLDEKYLEIEMLLKRQSVEIARVDPARQFVSSFKVNKAEIPLHDCCLRFSLDLNNGLKHGLASPQSVIDELIATVVVKDIGNNNGSSASMLGVVEIPLSLLETALATEYALCRWFPLEKAYAGHSVRGDLRVSVSYLMRQTSPDTAVMIPYVNTASKSDEVQVELESKKPATRRVKKTAVAQRKPASKAFERGQMRGKSGKLQPAVLSLKGALSSPIGRISRAEALSPPSSPSSVASSEPSDNVDSPKPDNRVKPSRRFFPPRRQLKNNVSKAVPSSPPMEEQLVETKHNAPRTPPKNFLKRKPYKVVFHKLDWSGVASKTNSNMPANGSNGVGSRPSKPSQTSSRASSSSATTSNCDSTGMNVDSVITPKPGAFLDAATAQRLATLESAMYERCGVTRETASLVRFKHQKERKQFVATLEGQTQARRGDTEANTQPEQPPSQDSSELEVCDVISEAAVTGLWKKLTSDFSGKIYASMLRSLIEKQVKTIEPTEHVDTS</sequence>
<evidence type="ECO:0000256" key="1">
    <source>
        <dbReference type="SAM" id="MobiDB-lite"/>
    </source>
</evidence>
<feature type="compositionally biased region" description="Polar residues" evidence="1">
    <location>
        <begin position="628"/>
        <end position="652"/>
    </location>
</feature>
<feature type="compositionally biased region" description="Basic residues" evidence="1">
    <location>
        <begin position="461"/>
        <end position="473"/>
    </location>
</feature>
<name>A0ABD3F6B7_9STRA</name>
<feature type="region of interest" description="Disordered" evidence="1">
    <location>
        <begin position="625"/>
        <end position="654"/>
    </location>
</feature>
<feature type="compositionally biased region" description="Polar residues" evidence="1">
    <location>
        <begin position="525"/>
        <end position="537"/>
    </location>
</feature>
<accession>A0ABD3F6B7</accession>